<feature type="domain" description="IPT/TIG" evidence="2">
    <location>
        <begin position="2709"/>
        <end position="2797"/>
    </location>
</feature>
<feature type="domain" description="IPT/TIG" evidence="2">
    <location>
        <begin position="2251"/>
        <end position="2341"/>
    </location>
</feature>
<feature type="domain" description="IPT/TIG" evidence="2">
    <location>
        <begin position="1706"/>
        <end position="1791"/>
    </location>
</feature>
<feature type="domain" description="IPT/TIG" evidence="2">
    <location>
        <begin position="1793"/>
        <end position="1881"/>
    </location>
</feature>
<evidence type="ECO:0000313" key="5">
    <source>
        <dbReference type="Proteomes" id="UP000011087"/>
    </source>
</evidence>
<feature type="domain" description="IPT/TIG" evidence="2">
    <location>
        <begin position="905"/>
        <end position="990"/>
    </location>
</feature>
<sequence length="2824" mass="294528">MKTSNPPIIQLRGKHFNPYQHRLDCWFGFRVSTPALYSSSTLVKCAVPKLLPGTVAVYLGDEQGIHGNSNGQYTVVSRGHVHAVEPSSGPVTGGTAVVMSVRGGAGFASAIFCRIGEGQVVQAQALSSSRILCTMPAVQKSGTVLIRAVEGAQGSSRGLEGEVRYVYYNEPVVTRVEPSSGALEGGTMLSLYGRGLEEGSNLTCRFGTGDAVAGRQETSTMATCVAPPRPVKDVVWLQVSLNGGADFSGSAVEYAYEAGATVDEVRPSAGDSGVDGQTVTVIGRHFGSGQGLSCLFGTRGRVRGMPMTSTAVVCVAPRGGPGAVGVSVSNNGVDEGQTRGGFVYSGDLKVIRKVTPSSGPLAGGTNVTIAVDGLRRAALLWKSEMPLWCLFRGISENRNAVRGRALTTSLISCKSPTSLRAGETKIEIELSNHGPTLSIESAFVYYEGPEVSSVVPSIGRQTGGMVVSVVGQGLISRDPVCQFGPSIVQGKDVTSLSSSLLLCTTPASLLGSTVVRLQVSLNGGADFSGSAVEYAYEAGATVDEVRPSAGDSGVDGQTVTVIGRHFGSGQGLSCLFGTRGRVRGMPMTSTAVVCVAPRGGPGAVGVSVSNNGVEGETASGIVSVRYEYRSGMSAKSVVPSQGPSVGGTVVRVMLEGTIGGEDGTGEWLCVFGDSMSRGQLNVSSPDNASVACNLPPSMPSTVSVQVRRPSGQKLSGDLRFQYVLQARLISVSPSQGGAGGGSRVTITGEGIGREGLRCWFGDKAVEGRGVEWISSSLVTCMTVAMNEAGGYSKILLYFQGQICGPPVIYNGVGIPLLKSISPSIGIVNLQGQIATLIGEGFHLNAASVYCRLGLGHTVRAVSVSSSMAVCTVPLVKQAGLSQFTCSPYKQPSGSEQSLQYLFLDIGRIDAIFPTAGPIRGGSSVSVIGLKEHEISFKYRCRFGNDEVQGSFVGNHTLVCTSPQTNQEGRVTVSVFANRYSLDNGQVYEYFLSPALKRIDPSVVGRGGGQIVSVYGTGFRQGGISCGFGSGFSIAAGRWQSSSLVLCFTIPSNQTTTRSLEISLNGGYDFTDSGAEILYEDGAVLTGVSPSRAMSDTPNQVVTISGDSFKQGCRHVCHFGTSAETRAVYLTSSSLVCSVPRSKPSTVLLTVAQDGLKSEEGVWFVYEHYHSADLSPSTGSSLGGTEVTVRSNTLQDTYTEGGCWFGSAYVPGRIVARNSLVCVSPQYLGNDKVVGVKVMLHRAEGGDVYLDTSFAYRVPALTDRVTPTVGSKNGGTSVLVVGSNLEPSHRCLFGGVEAARSQLISSSALECLTPASSFVGRVVVQVSLDGSIEMSAMKLSFTYAPDATVHFANMGSMVYQSVVVLTGEHFQDSNSLTCKFGGSKSVLGLYQTSTLVQCSVPMLDTGTYAVGISNNGVDRGVGAAVVQYRYAIQIFDVTPSQGSLSGGGQITVHGSGFPTQDGPALCWVDQVSSVAIAQHSSHVVCILPGRQEAGVVDVYLQWGRVAGRSTHVLFEYINPAEIVGIMPSVGSLKPRSGSRVTVIGSGFDAGVGLRCRFGNANCTRSAVKWVTSSLIQCLVPEQSVPGPVEVKVSNDGGREYSTNGPAFLYEDPPSVHGIFPKVIRPGVSHQSTISVIGKLFKNVPNYVSCLYGSNSIIQGDYISSTLIVCQTPRNVSGTVAVAVRTGWHGFVSGPGCFVSVLGAQSFMIQPTSGPLSGGTLVTITGIHSGMYDTTEEICCFFGHNGTKVTLLSTSAVLCTVPASFRYGVVTVSVLTTCRASGTLVGTRPFLYLPAVHVVDIYPRRGSQHGRSSIRIIGIGFLGDRARCKLGNLSSPEDGTRIVSSTLIECIAPISEAIGQTLVRVSLDGGQTFSSDEVVFTYEADPTVLSLQPSTAYSKMSNQVVTVHGRHFTDAGDLLCWFGAGHVVRALYVSSVRVLCSIPEQKPGMVRVTVTKDGHNNAPIDALASAYLLYLYYNKGMNSRFTIWPTSGPSLGGSVVRLVGIQDSLKISTCLFDYQTVNVAVYNHSIACVSPAHGETGSVKIQLVPSSLSSLSGVVDFDQAVTFFYYDDPVVDSAFWVGQSGGGTAFVSVLGRHLMANHSMCRLTFESGDSKVLPGTSQTSTKILCVSPPLPQSVGRTWVSISLNDGVDFTSSNTLVSTSSKIDVKSVWPSTGGTDGDMVITIFGAMFYPRQHRLDCWFGFRVSTPALYSSSTLVKCAVPKLLPGTVAVYLGDEQGIHGNSNGQYTVVSRGHVHAVEPSSGPVTGGTAVVMSVRGGAGFASAIFCRIGEGQVVQAQALSSSRILCTMPAVQKSGTVLIRAVEGAQGSSRGLEGEVRYVYYNEPVVTRVEPSSGALEGGTMLSLYGRGLEEGSNLTCRFGTGDAVAGRQETSTMATCVAPPRPVKDVVWLQVSLNGGADFSGSAVEYAYEAGATVDEVRPSAGDSGVDGQTVTVIGRHFGSGQGLSCLFGTRGRVRGMPMTSTAVVCVAPRGGPGAVGVSVSNNGVDEGQTRGGFVYSGDLKVIRKVTPSSGPLAGGTNVTIAVDGLRRAALSWTTERPWGCVFGTSVVQAQALTTSLISCKSPTSLRAGETKMSLVDDLGNVVVKGKSAFVYYEGPEVSSVVPSIGRQTGGMVVSVVGQGLISRDPVCQFGPSIVQGKDVTSLSSSLLLCTTPASLLGSTVVRLQVSLNGGADFSGSAVEYAYEAGATVDEVRPSAGDSGVDGQTVTVIGRHFGSGQGLSCLFGTRGRVRGMPMTSTAVVCVAPRGGPGAVGVSVSNNGVEGETASGIVSVRYEYRSGMSAKSVGRSEVRTGLGSGSVYSETL</sequence>
<dbReference type="InterPro" id="IPR013783">
    <property type="entry name" value="Ig-like_fold"/>
</dbReference>
<feature type="domain" description="IPT/TIG" evidence="2">
    <location>
        <begin position="541"/>
        <end position="629"/>
    </location>
</feature>
<dbReference type="CDD" id="cd00102">
    <property type="entry name" value="IPT"/>
    <property type="match status" value="12"/>
</dbReference>
<evidence type="ECO:0000259" key="2">
    <source>
        <dbReference type="SMART" id="SM00429"/>
    </source>
</evidence>
<feature type="domain" description="IPT/TIG" evidence="2">
    <location>
        <begin position="1257"/>
        <end position="1343"/>
    </location>
</feature>
<organism evidence="3">
    <name type="scientific">Guillardia theta (strain CCMP2712)</name>
    <name type="common">Cryptophyte</name>
    <dbReference type="NCBI Taxonomy" id="905079"/>
    <lineage>
        <taxon>Eukaryota</taxon>
        <taxon>Cryptophyceae</taxon>
        <taxon>Pyrenomonadales</taxon>
        <taxon>Geminigeraceae</taxon>
        <taxon>Guillardia</taxon>
    </lineage>
</organism>
<evidence type="ECO:0000313" key="3">
    <source>
        <dbReference type="EMBL" id="EKX41895.1"/>
    </source>
</evidence>
<feature type="domain" description="IPT/TIG" evidence="2">
    <location>
        <begin position="2616"/>
        <end position="2705"/>
    </location>
</feature>
<feature type="domain" description="IPT/TIG" evidence="2">
    <location>
        <begin position="348"/>
        <end position="446"/>
    </location>
</feature>
<feature type="domain" description="IPT/TIG" evidence="2">
    <location>
        <begin position="1525"/>
        <end position="1609"/>
    </location>
</feature>
<feature type="domain" description="IPT/TIG" evidence="2">
    <location>
        <begin position="448"/>
        <end position="537"/>
    </location>
</feature>
<dbReference type="eggNOG" id="KOG3610">
    <property type="taxonomic scope" value="Eukaryota"/>
</dbReference>
<dbReference type="Gene3D" id="2.60.40.10">
    <property type="entry name" value="Immunoglobulins"/>
    <property type="match status" value="27"/>
</dbReference>
<name>L1J1D3_GUITC</name>
<feature type="domain" description="IPT/TIG" evidence="2">
    <location>
        <begin position="992"/>
        <end position="1087"/>
    </location>
</feature>
<dbReference type="SMART" id="SM00429">
    <property type="entry name" value="IPT"/>
    <property type="match status" value="21"/>
</dbReference>
<dbReference type="OMA" id="VEYAYTE"/>
<dbReference type="Pfam" id="PF01833">
    <property type="entry name" value="TIG"/>
    <property type="match status" value="21"/>
</dbReference>
<feature type="domain" description="IPT/TIG" evidence="2">
    <location>
        <begin position="2434"/>
        <end position="2520"/>
    </location>
</feature>
<feature type="domain" description="IPT/TIG" evidence="2">
    <location>
        <begin position="1883"/>
        <end position="1975"/>
    </location>
</feature>
<dbReference type="KEGG" id="gtt:GUITHDRAFT_112035"/>
<feature type="domain" description="IPT/TIG" evidence="2">
    <location>
        <begin position="2521"/>
        <end position="2614"/>
    </location>
</feature>
<dbReference type="EMBL" id="JH993020">
    <property type="protein sequence ID" value="EKX41895.1"/>
    <property type="molecule type" value="Genomic_DNA"/>
</dbReference>
<feature type="domain" description="IPT/TIG" evidence="2">
    <location>
        <begin position="1430"/>
        <end position="1516"/>
    </location>
</feature>
<dbReference type="EnsemblProtists" id="EKX41895">
    <property type="protein sequence ID" value="EKX41895"/>
    <property type="gene ID" value="GUITHDRAFT_112035"/>
</dbReference>
<keyword evidence="1" id="KW-0732">Signal</keyword>
<feature type="domain" description="IPT/TIG" evidence="2">
    <location>
        <begin position="2343"/>
        <end position="2430"/>
    </location>
</feature>
<protein>
    <recommendedName>
        <fullName evidence="2">IPT/TIG domain-containing protein</fullName>
    </recommendedName>
</protein>
<dbReference type="GeneID" id="17298523"/>
<dbReference type="HOGENOM" id="CLU_227995_0_0_1"/>
<dbReference type="InterPro" id="IPR014756">
    <property type="entry name" value="Ig_E-set"/>
</dbReference>
<keyword evidence="5" id="KW-1185">Reference proteome</keyword>
<gene>
    <name evidence="3" type="ORF">GUITHDRAFT_112035</name>
</gene>
<dbReference type="OrthoDB" id="125363at2759"/>
<feature type="domain" description="IPT/TIG" evidence="2">
    <location>
        <begin position="78"/>
        <end position="168"/>
    </location>
</feature>
<dbReference type="InterPro" id="IPR002909">
    <property type="entry name" value="IPT_dom"/>
</dbReference>
<feature type="domain" description="IPT/TIG" evidence="2">
    <location>
        <begin position="170"/>
        <end position="257"/>
    </location>
</feature>
<reference evidence="4" key="3">
    <citation type="submission" date="2016-03" db="UniProtKB">
        <authorList>
            <consortium name="EnsemblProtists"/>
        </authorList>
    </citation>
    <scope>IDENTIFICATION</scope>
</reference>
<dbReference type="PANTHER" id="PTHR46769:SF2">
    <property type="entry name" value="FIBROCYSTIN-L ISOFORM 2 PRECURSOR-RELATED"/>
    <property type="match status" value="1"/>
</dbReference>
<proteinExistence type="predicted"/>
<evidence type="ECO:0000313" key="4">
    <source>
        <dbReference type="EnsemblProtists" id="EKX41895"/>
    </source>
</evidence>
<dbReference type="PaxDb" id="55529-EKX41895"/>
<dbReference type="CDD" id="cd00603">
    <property type="entry name" value="IPT_PCSR"/>
    <property type="match status" value="3"/>
</dbReference>
<dbReference type="PANTHER" id="PTHR46769">
    <property type="entry name" value="POLYCYSTIC KIDNEY AND HEPATIC DISEASE 1 (AUTOSOMAL RECESSIVE)-LIKE 1"/>
    <property type="match status" value="1"/>
</dbReference>
<accession>L1J1D3</accession>
<reference evidence="3 5" key="1">
    <citation type="journal article" date="2012" name="Nature">
        <title>Algal genomes reveal evolutionary mosaicism and the fate of nucleomorphs.</title>
        <authorList>
            <consortium name="DOE Joint Genome Institute"/>
            <person name="Curtis B.A."/>
            <person name="Tanifuji G."/>
            <person name="Burki F."/>
            <person name="Gruber A."/>
            <person name="Irimia M."/>
            <person name="Maruyama S."/>
            <person name="Arias M.C."/>
            <person name="Ball S.G."/>
            <person name="Gile G.H."/>
            <person name="Hirakawa Y."/>
            <person name="Hopkins J.F."/>
            <person name="Kuo A."/>
            <person name="Rensing S.A."/>
            <person name="Schmutz J."/>
            <person name="Symeonidi A."/>
            <person name="Elias M."/>
            <person name="Eveleigh R.J."/>
            <person name="Herman E.K."/>
            <person name="Klute M.J."/>
            <person name="Nakayama T."/>
            <person name="Obornik M."/>
            <person name="Reyes-Prieto A."/>
            <person name="Armbrust E.V."/>
            <person name="Aves S.J."/>
            <person name="Beiko R.G."/>
            <person name="Coutinho P."/>
            <person name="Dacks J.B."/>
            <person name="Durnford D.G."/>
            <person name="Fast N.M."/>
            <person name="Green B.R."/>
            <person name="Grisdale C.J."/>
            <person name="Hempel F."/>
            <person name="Henrissat B."/>
            <person name="Hoppner M.P."/>
            <person name="Ishida K."/>
            <person name="Kim E."/>
            <person name="Koreny L."/>
            <person name="Kroth P.G."/>
            <person name="Liu Y."/>
            <person name="Malik S.B."/>
            <person name="Maier U.G."/>
            <person name="McRose D."/>
            <person name="Mock T."/>
            <person name="Neilson J.A."/>
            <person name="Onodera N.T."/>
            <person name="Poole A.M."/>
            <person name="Pritham E.J."/>
            <person name="Richards T.A."/>
            <person name="Rocap G."/>
            <person name="Roy S.W."/>
            <person name="Sarai C."/>
            <person name="Schaack S."/>
            <person name="Shirato S."/>
            <person name="Slamovits C.H."/>
            <person name="Spencer D.F."/>
            <person name="Suzuki S."/>
            <person name="Worden A.Z."/>
            <person name="Zauner S."/>
            <person name="Barry K."/>
            <person name="Bell C."/>
            <person name="Bharti A.K."/>
            <person name="Crow J.A."/>
            <person name="Grimwood J."/>
            <person name="Kramer R."/>
            <person name="Lindquist E."/>
            <person name="Lucas S."/>
            <person name="Salamov A."/>
            <person name="McFadden G.I."/>
            <person name="Lane C.E."/>
            <person name="Keeling P.J."/>
            <person name="Gray M.W."/>
            <person name="Grigoriev I.V."/>
            <person name="Archibald J.M."/>
        </authorList>
    </citation>
    <scope>NUCLEOTIDE SEQUENCE</scope>
    <source>
        <strain evidence="3 5">CCMP2712</strain>
    </source>
</reference>
<dbReference type="SUPFAM" id="SSF81296">
    <property type="entry name" value="E set domains"/>
    <property type="match status" value="24"/>
</dbReference>
<feature type="domain" description="IPT/TIG" evidence="2">
    <location>
        <begin position="261"/>
        <end position="347"/>
    </location>
</feature>
<dbReference type="RefSeq" id="XP_005828875.1">
    <property type="nucleotide sequence ID" value="XM_005828818.1"/>
</dbReference>
<feature type="domain" description="IPT/TIG" evidence="2">
    <location>
        <begin position="1147"/>
        <end position="1256"/>
    </location>
</feature>
<evidence type="ECO:0000256" key="1">
    <source>
        <dbReference type="ARBA" id="ARBA00022729"/>
    </source>
</evidence>
<reference evidence="5" key="2">
    <citation type="submission" date="2012-11" db="EMBL/GenBank/DDBJ databases">
        <authorList>
            <person name="Kuo A."/>
            <person name="Curtis B.A."/>
            <person name="Tanifuji G."/>
            <person name="Burki F."/>
            <person name="Gruber A."/>
            <person name="Irimia M."/>
            <person name="Maruyama S."/>
            <person name="Arias M.C."/>
            <person name="Ball S.G."/>
            <person name="Gile G.H."/>
            <person name="Hirakawa Y."/>
            <person name="Hopkins J.F."/>
            <person name="Rensing S.A."/>
            <person name="Schmutz J."/>
            <person name="Symeonidi A."/>
            <person name="Elias M."/>
            <person name="Eveleigh R.J."/>
            <person name="Herman E.K."/>
            <person name="Klute M.J."/>
            <person name="Nakayama T."/>
            <person name="Obornik M."/>
            <person name="Reyes-Prieto A."/>
            <person name="Armbrust E.V."/>
            <person name="Aves S.J."/>
            <person name="Beiko R.G."/>
            <person name="Coutinho P."/>
            <person name="Dacks J.B."/>
            <person name="Durnford D.G."/>
            <person name="Fast N.M."/>
            <person name="Green B.R."/>
            <person name="Grisdale C."/>
            <person name="Hempe F."/>
            <person name="Henrissat B."/>
            <person name="Hoppner M.P."/>
            <person name="Ishida K.-I."/>
            <person name="Kim E."/>
            <person name="Koreny L."/>
            <person name="Kroth P.G."/>
            <person name="Liu Y."/>
            <person name="Malik S.-B."/>
            <person name="Maier U.G."/>
            <person name="McRose D."/>
            <person name="Mock T."/>
            <person name="Neilson J.A."/>
            <person name="Onodera N.T."/>
            <person name="Poole A.M."/>
            <person name="Pritham E.J."/>
            <person name="Richards T.A."/>
            <person name="Rocap G."/>
            <person name="Roy S.W."/>
            <person name="Sarai C."/>
            <person name="Schaack S."/>
            <person name="Shirato S."/>
            <person name="Slamovits C.H."/>
            <person name="Spencer D.F."/>
            <person name="Suzuki S."/>
            <person name="Worden A.Z."/>
            <person name="Zauner S."/>
            <person name="Barry K."/>
            <person name="Bell C."/>
            <person name="Bharti A.K."/>
            <person name="Crow J.A."/>
            <person name="Grimwood J."/>
            <person name="Kramer R."/>
            <person name="Lindquist E."/>
            <person name="Lucas S."/>
            <person name="Salamov A."/>
            <person name="McFadden G.I."/>
            <person name="Lane C.E."/>
            <person name="Keeling P.J."/>
            <person name="Gray M.W."/>
            <person name="Grigoriev I.V."/>
            <person name="Archibald J.M."/>
        </authorList>
    </citation>
    <scope>NUCLEOTIDE SEQUENCE</scope>
    <source>
        <strain evidence="5">CCMP2712</strain>
    </source>
</reference>
<dbReference type="InterPro" id="IPR052387">
    <property type="entry name" value="Fibrocystin"/>
</dbReference>
<dbReference type="Proteomes" id="UP000011087">
    <property type="component" value="Unassembled WGS sequence"/>
</dbReference>